<dbReference type="GO" id="GO:0016020">
    <property type="term" value="C:membrane"/>
    <property type="evidence" value="ECO:0007669"/>
    <property type="project" value="UniProtKB-SubCell"/>
</dbReference>
<evidence type="ECO:0000256" key="2">
    <source>
        <dbReference type="ARBA" id="ARBA00009773"/>
    </source>
</evidence>
<reference evidence="7 8" key="1">
    <citation type="submission" date="2017-03" db="EMBL/GenBank/DDBJ databases">
        <title>Whole genome sequences of fourteen strains of Bradyrhizobium canariense and one strain of Bradyrhizobium japonicum isolated from Lupinus (Papilionoideae: Genisteae) species in Algeria.</title>
        <authorList>
            <person name="Crovadore J."/>
            <person name="Chekireb D."/>
            <person name="Brachmann A."/>
            <person name="Chablais R."/>
            <person name="Cochard B."/>
            <person name="Lefort F."/>
        </authorList>
    </citation>
    <scope>NUCLEOTIDE SEQUENCE [LARGE SCALE GENOMIC DNA]</scope>
    <source>
        <strain evidence="7 8">UBMA195</strain>
    </source>
</reference>
<proteinExistence type="inferred from homology"/>
<name>A0A1X3FFJ7_9BRAD</name>
<feature type="transmembrane region" description="Helical" evidence="6">
    <location>
        <begin position="200"/>
        <end position="224"/>
    </location>
</feature>
<dbReference type="PANTHER" id="PTHR21716">
    <property type="entry name" value="TRANSMEMBRANE PROTEIN"/>
    <property type="match status" value="1"/>
</dbReference>
<evidence type="ECO:0000256" key="5">
    <source>
        <dbReference type="ARBA" id="ARBA00023136"/>
    </source>
</evidence>
<dbReference type="PANTHER" id="PTHR21716:SF62">
    <property type="entry name" value="TRANSPORT PROTEIN YDBI-RELATED"/>
    <property type="match status" value="1"/>
</dbReference>
<evidence type="ECO:0000256" key="3">
    <source>
        <dbReference type="ARBA" id="ARBA00022692"/>
    </source>
</evidence>
<keyword evidence="4 6" id="KW-1133">Transmembrane helix</keyword>
<feature type="transmembrane region" description="Helical" evidence="6">
    <location>
        <begin position="264"/>
        <end position="284"/>
    </location>
</feature>
<dbReference type="Pfam" id="PF01594">
    <property type="entry name" value="AI-2E_transport"/>
    <property type="match status" value="1"/>
</dbReference>
<dbReference type="AlphaFoldDB" id="A0A1X3FFJ7"/>
<dbReference type="InterPro" id="IPR002549">
    <property type="entry name" value="AI-2E-like"/>
</dbReference>
<evidence type="ECO:0000313" key="8">
    <source>
        <dbReference type="Proteomes" id="UP000193553"/>
    </source>
</evidence>
<keyword evidence="3 6" id="KW-0812">Transmembrane</keyword>
<feature type="transmembrane region" description="Helical" evidence="6">
    <location>
        <begin position="65"/>
        <end position="85"/>
    </location>
</feature>
<keyword evidence="5 6" id="KW-0472">Membrane</keyword>
<dbReference type="OrthoDB" id="5761230at2"/>
<comment type="subcellular location">
    <subcellularLocation>
        <location evidence="1">Membrane</location>
        <topology evidence="1">Multi-pass membrane protein</topology>
    </subcellularLocation>
</comment>
<dbReference type="RefSeq" id="WP_085361889.1">
    <property type="nucleotide sequence ID" value="NZ_NAFC01000177.1"/>
</dbReference>
<comment type="caution">
    <text evidence="7">The sequence shown here is derived from an EMBL/GenBank/DDBJ whole genome shotgun (WGS) entry which is preliminary data.</text>
</comment>
<feature type="transmembrane region" description="Helical" evidence="6">
    <location>
        <begin position="139"/>
        <end position="166"/>
    </location>
</feature>
<evidence type="ECO:0000256" key="1">
    <source>
        <dbReference type="ARBA" id="ARBA00004141"/>
    </source>
</evidence>
<feature type="transmembrane region" description="Helical" evidence="6">
    <location>
        <begin position="305"/>
        <end position="333"/>
    </location>
</feature>
<dbReference type="GO" id="GO:0055085">
    <property type="term" value="P:transmembrane transport"/>
    <property type="evidence" value="ECO:0007669"/>
    <property type="project" value="TreeGrafter"/>
</dbReference>
<accession>A0A1X3FFJ7</accession>
<protein>
    <submittedName>
        <fullName evidence="7">AI-2E family transporter</fullName>
    </submittedName>
</protein>
<dbReference type="Proteomes" id="UP000193553">
    <property type="component" value="Unassembled WGS sequence"/>
</dbReference>
<dbReference type="EMBL" id="NAFI01000187">
    <property type="protein sequence ID" value="OSJ03459.1"/>
    <property type="molecule type" value="Genomic_DNA"/>
</dbReference>
<evidence type="ECO:0000256" key="4">
    <source>
        <dbReference type="ARBA" id="ARBA00022989"/>
    </source>
</evidence>
<evidence type="ECO:0000313" key="7">
    <source>
        <dbReference type="EMBL" id="OSJ03459.1"/>
    </source>
</evidence>
<organism evidence="7 8">
    <name type="scientific">Bradyrhizobium canariense</name>
    <dbReference type="NCBI Taxonomy" id="255045"/>
    <lineage>
        <taxon>Bacteria</taxon>
        <taxon>Pseudomonadati</taxon>
        <taxon>Pseudomonadota</taxon>
        <taxon>Alphaproteobacteria</taxon>
        <taxon>Hyphomicrobiales</taxon>
        <taxon>Nitrobacteraceae</taxon>
        <taxon>Bradyrhizobium</taxon>
    </lineage>
</organism>
<comment type="similarity">
    <text evidence="2">Belongs to the autoinducer-2 exporter (AI-2E) (TC 2.A.86) family.</text>
</comment>
<feature type="transmembrane region" description="Helical" evidence="6">
    <location>
        <begin position="231"/>
        <end position="258"/>
    </location>
</feature>
<gene>
    <name evidence="7" type="ORF">BSZ18_32345</name>
</gene>
<feature type="transmembrane region" description="Helical" evidence="6">
    <location>
        <begin position="21"/>
        <end position="45"/>
    </location>
</feature>
<evidence type="ECO:0000256" key="6">
    <source>
        <dbReference type="SAM" id="Phobius"/>
    </source>
</evidence>
<sequence>MEDKLTVYVRHIERTLRVSAIALFLALSVWLLRDILLLLFSAVVIACVLRGASEAVRRVTHLGPYTSLISVILVTGLALGALLWWRGSAIFIQADEISQQLRTQLARIWSELQNSSWGSILGQQLQIAGKSLRTGLTGYVTGVVGSVLGIGGTLVVTAATAIFLAASPQLYLEGSLRLLPMAWRPRGREVYEELGATLRLWFLGQLVDMLIVGLLLGLGLLLIGSPLPLSLALLAALLNFVPYIGALAGAVPAILVALAQSPALAAWVALLFLTIQLLEGNVIAPWIQKRTVSLPPALTILSQTILGTLFGLIGLIVATPLIAVLLVAVRMIYVEGFLERESKQPA</sequence>